<name>A0A1I7VT09_LOALO</name>
<reference evidence="2" key="2">
    <citation type="submission" date="2016-11" db="UniProtKB">
        <authorList>
            <consortium name="WormBaseParasite"/>
        </authorList>
    </citation>
    <scope>IDENTIFICATION</scope>
</reference>
<keyword evidence="1" id="KW-1185">Reference proteome</keyword>
<dbReference type="Proteomes" id="UP000095285">
    <property type="component" value="Unassembled WGS sequence"/>
</dbReference>
<accession>A0A1I7VT09</accession>
<sequence length="149" mass="17109">MINLIKFINFNFRENVRLFFFQFIDFSSEFDFASRQMAIRVMADSDEEAEGILIYDKQGTIGDFIREVRRVLKILPYEKASTTIYGYFIKNEDDGKVENETDEEIATDAISLAKCITELHLTSSSVVHVDTAGIVQRKSLTKTNTSMQL</sequence>
<protein>
    <submittedName>
        <fullName evidence="2">ACT domain-containing protein</fullName>
    </submittedName>
</protein>
<evidence type="ECO:0000313" key="2">
    <source>
        <dbReference type="WBParaSite" id="EN70_5900"/>
    </source>
</evidence>
<evidence type="ECO:0000313" key="1">
    <source>
        <dbReference type="Proteomes" id="UP000095285"/>
    </source>
</evidence>
<dbReference type="AlphaFoldDB" id="A0A1I7VT09"/>
<proteinExistence type="predicted"/>
<dbReference type="WBParaSite" id="EN70_5900">
    <property type="protein sequence ID" value="EN70_5900"/>
    <property type="gene ID" value="EN70_5900"/>
</dbReference>
<organism evidence="1 2">
    <name type="scientific">Loa loa</name>
    <name type="common">Eye worm</name>
    <name type="synonym">Filaria loa</name>
    <dbReference type="NCBI Taxonomy" id="7209"/>
    <lineage>
        <taxon>Eukaryota</taxon>
        <taxon>Metazoa</taxon>
        <taxon>Ecdysozoa</taxon>
        <taxon>Nematoda</taxon>
        <taxon>Chromadorea</taxon>
        <taxon>Rhabditida</taxon>
        <taxon>Spirurina</taxon>
        <taxon>Spiruromorpha</taxon>
        <taxon>Filarioidea</taxon>
        <taxon>Onchocercidae</taxon>
        <taxon>Loa</taxon>
    </lineage>
</organism>
<reference evidence="1" key="1">
    <citation type="submission" date="2012-04" db="EMBL/GenBank/DDBJ databases">
        <title>The Genome Sequence of Loa loa.</title>
        <authorList>
            <consortium name="The Broad Institute Genome Sequencing Platform"/>
            <consortium name="Broad Institute Genome Sequencing Center for Infectious Disease"/>
            <person name="Nutman T.B."/>
            <person name="Fink D.L."/>
            <person name="Russ C."/>
            <person name="Young S."/>
            <person name="Zeng Q."/>
            <person name="Gargeya S."/>
            <person name="Alvarado L."/>
            <person name="Berlin A."/>
            <person name="Chapman S.B."/>
            <person name="Chen Z."/>
            <person name="Freedman E."/>
            <person name="Gellesch M."/>
            <person name="Goldberg J."/>
            <person name="Griggs A."/>
            <person name="Gujja S."/>
            <person name="Heilman E.R."/>
            <person name="Heiman D."/>
            <person name="Howarth C."/>
            <person name="Mehta T."/>
            <person name="Neiman D."/>
            <person name="Pearson M."/>
            <person name="Roberts A."/>
            <person name="Saif S."/>
            <person name="Shea T."/>
            <person name="Shenoy N."/>
            <person name="Sisk P."/>
            <person name="Stolte C."/>
            <person name="Sykes S."/>
            <person name="White J."/>
            <person name="Yandava C."/>
            <person name="Haas B."/>
            <person name="Henn M.R."/>
            <person name="Nusbaum C."/>
            <person name="Birren B."/>
        </authorList>
    </citation>
    <scope>NUCLEOTIDE SEQUENCE [LARGE SCALE GENOMIC DNA]</scope>
</reference>